<evidence type="ECO:0000256" key="1">
    <source>
        <dbReference type="SAM" id="SignalP"/>
    </source>
</evidence>
<evidence type="ECO:0008006" key="4">
    <source>
        <dbReference type="Google" id="ProtNLM"/>
    </source>
</evidence>
<feature type="signal peptide" evidence="1">
    <location>
        <begin position="1"/>
        <end position="19"/>
    </location>
</feature>
<name>A0ABT2HJ97_9MICO</name>
<reference evidence="2 3" key="1">
    <citation type="submission" date="2022-08" db="EMBL/GenBank/DDBJ databases">
        <title>Taxonomy of Curtobacterium flaccumfaciens.</title>
        <authorList>
            <person name="Osdaghi E."/>
            <person name="Taghavi S.M."/>
            <person name="Hamidizade M."/>
            <person name="Abachi H."/>
            <person name="Fazliarab A."/>
            <person name="Baeyen S."/>
            <person name="Portier P."/>
            <person name="Van Vaerenbergh J."/>
            <person name="Jacques M.-A."/>
        </authorList>
    </citation>
    <scope>NUCLEOTIDE SEQUENCE [LARGE SCALE GENOMIC DNA]</scope>
    <source>
        <strain evidence="2 3">LMG8786T</strain>
    </source>
</reference>
<comment type="caution">
    <text evidence="2">The sequence shown here is derived from an EMBL/GenBank/DDBJ whole genome shotgun (WGS) entry which is preliminary data.</text>
</comment>
<accession>A0ABT2HJ97</accession>
<proteinExistence type="predicted"/>
<organism evidence="2 3">
    <name type="scientific">Curtobacterium citreum</name>
    <dbReference type="NCBI Taxonomy" id="2036"/>
    <lineage>
        <taxon>Bacteria</taxon>
        <taxon>Bacillati</taxon>
        <taxon>Actinomycetota</taxon>
        <taxon>Actinomycetes</taxon>
        <taxon>Micrococcales</taxon>
        <taxon>Microbacteriaceae</taxon>
        <taxon>Curtobacterium</taxon>
    </lineage>
</organism>
<keyword evidence="1" id="KW-0732">Signal</keyword>
<keyword evidence="3" id="KW-1185">Reference proteome</keyword>
<dbReference type="RefSeq" id="WP_141861284.1">
    <property type="nucleotide sequence ID" value="NZ_BMNV01000008.1"/>
</dbReference>
<sequence length="180" mass="18481">MVLAACAAGLALAFGGATAATADTTPGNDAAASVVLTPGSTDTVAAETWKIPIPTDGTTDPRFGQSKVTIGGCEGSFTAVTAVPAEHEFQWGSQLRCTESVAARTGIAIQYCTRDGGPEDFDCEDVAANGGAYTAGAYHVAHTYAKCRGSAHFRPVAWNLKVKNRTYGNVTGNVNTITCS</sequence>
<protein>
    <recommendedName>
        <fullName evidence="4">Secreted protein</fullName>
    </recommendedName>
</protein>
<dbReference type="EMBL" id="JANVAD010000006">
    <property type="protein sequence ID" value="MCS6523345.1"/>
    <property type="molecule type" value="Genomic_DNA"/>
</dbReference>
<dbReference type="Proteomes" id="UP001652264">
    <property type="component" value="Unassembled WGS sequence"/>
</dbReference>
<evidence type="ECO:0000313" key="2">
    <source>
        <dbReference type="EMBL" id="MCS6523345.1"/>
    </source>
</evidence>
<dbReference type="GeneID" id="95323864"/>
<evidence type="ECO:0000313" key="3">
    <source>
        <dbReference type="Proteomes" id="UP001652264"/>
    </source>
</evidence>
<gene>
    <name evidence="2" type="ORF">NYQ28_12285</name>
</gene>
<feature type="chain" id="PRO_5045720922" description="Secreted protein" evidence="1">
    <location>
        <begin position="20"/>
        <end position="180"/>
    </location>
</feature>